<dbReference type="PANTHER" id="PTHR30616:SF2">
    <property type="entry name" value="PURINE NUCLEOSIDE PHOSPHORYLASE LACC1"/>
    <property type="match status" value="1"/>
</dbReference>
<dbReference type="EMBL" id="JBHSRJ010000004">
    <property type="protein sequence ID" value="MFC6043614.1"/>
    <property type="molecule type" value="Genomic_DNA"/>
</dbReference>
<evidence type="ECO:0000256" key="1">
    <source>
        <dbReference type="ARBA" id="ARBA00000553"/>
    </source>
</evidence>
<dbReference type="Gene3D" id="3.60.140.10">
    <property type="entry name" value="CNF1/YfiH-like putative cysteine hydrolases"/>
    <property type="match status" value="1"/>
</dbReference>
<dbReference type="Pfam" id="PF02578">
    <property type="entry name" value="Cu-oxidase_4"/>
    <property type="match status" value="1"/>
</dbReference>
<keyword evidence="13" id="KW-1185">Reference proteome</keyword>
<comment type="caution">
    <text evidence="12">The sequence shown here is derived from an EMBL/GenBank/DDBJ whole genome shotgun (WGS) entry which is preliminary data.</text>
</comment>
<keyword evidence="6" id="KW-0378">Hydrolase</keyword>
<dbReference type="PANTHER" id="PTHR30616">
    <property type="entry name" value="UNCHARACTERIZED PROTEIN YFIH"/>
    <property type="match status" value="1"/>
</dbReference>
<keyword evidence="8" id="KW-0186">Copper</keyword>
<comment type="similarity">
    <text evidence="3">Belongs to the purine nucleoside phosphorylase YfiH/LACC1 family.</text>
</comment>
<keyword evidence="5" id="KW-0479">Metal-binding</keyword>
<dbReference type="RefSeq" id="WP_379153814.1">
    <property type="nucleotide sequence ID" value="NZ_JBHSRJ010000004.1"/>
</dbReference>
<evidence type="ECO:0000256" key="5">
    <source>
        <dbReference type="ARBA" id="ARBA00022723"/>
    </source>
</evidence>
<evidence type="ECO:0000256" key="4">
    <source>
        <dbReference type="ARBA" id="ARBA00022679"/>
    </source>
</evidence>
<dbReference type="CDD" id="cd16833">
    <property type="entry name" value="YfiH"/>
    <property type="match status" value="1"/>
</dbReference>
<sequence>MTFLFHDTVPVATGTVSVAFTDRRLDLGDNADPAVRGAALAEIAAETGATPYLMHQVHGTAVHVPDGADGAFPDADALVTGAAGLALLARAADCVPVLLVADSGEVGAVHAGREGVRRGVVPAALRRLDELGATGLRAWVGPHICGACYEVPEEMRAEVAAEVPATAATTSWGTPALDLGAGVRAQLEAAGVAVAEVGGCTREDEALHSHRRDGAAAGRLAGVVWRTP</sequence>
<evidence type="ECO:0000313" key="13">
    <source>
        <dbReference type="Proteomes" id="UP001596135"/>
    </source>
</evidence>
<comment type="catalytic activity">
    <reaction evidence="1">
        <text>inosine + phosphate = alpha-D-ribose 1-phosphate + hypoxanthine</text>
        <dbReference type="Rhea" id="RHEA:27646"/>
        <dbReference type="ChEBI" id="CHEBI:17368"/>
        <dbReference type="ChEBI" id="CHEBI:17596"/>
        <dbReference type="ChEBI" id="CHEBI:43474"/>
        <dbReference type="ChEBI" id="CHEBI:57720"/>
        <dbReference type="EC" id="2.4.2.1"/>
    </reaction>
    <physiologicalReaction direction="left-to-right" evidence="1">
        <dbReference type="Rhea" id="RHEA:27647"/>
    </physiologicalReaction>
</comment>
<evidence type="ECO:0000256" key="7">
    <source>
        <dbReference type="ARBA" id="ARBA00022833"/>
    </source>
</evidence>
<organism evidence="12 13">
    <name type="scientific">Nocardioides hankookensis</name>
    <dbReference type="NCBI Taxonomy" id="443157"/>
    <lineage>
        <taxon>Bacteria</taxon>
        <taxon>Bacillati</taxon>
        <taxon>Actinomycetota</taxon>
        <taxon>Actinomycetes</taxon>
        <taxon>Propionibacteriales</taxon>
        <taxon>Nocardioidaceae</taxon>
        <taxon>Nocardioides</taxon>
    </lineage>
</organism>
<keyword evidence="4" id="KW-0808">Transferase</keyword>
<evidence type="ECO:0000313" key="12">
    <source>
        <dbReference type="EMBL" id="MFC6043614.1"/>
    </source>
</evidence>
<dbReference type="InterPro" id="IPR003730">
    <property type="entry name" value="Cu_polyphenol_OxRdtase"/>
</dbReference>
<accession>A0ABW1LJF6</accession>
<evidence type="ECO:0000256" key="9">
    <source>
        <dbReference type="ARBA" id="ARBA00047989"/>
    </source>
</evidence>
<dbReference type="InterPro" id="IPR011324">
    <property type="entry name" value="Cytotoxic_necrot_fac-like_cat"/>
</dbReference>
<comment type="function">
    <text evidence="2">Purine nucleoside enzyme that catalyzes the phosphorolysis of adenosine and inosine nucleosides, yielding D-ribose 1-phosphate and the respective free bases, adenine and hypoxanthine. Also catalyzes the phosphorolysis of S-methyl-5'-thioadenosine into adenine and S-methyl-5-thio-alpha-D-ribose 1-phosphate. Also has adenosine deaminase activity.</text>
</comment>
<dbReference type="InterPro" id="IPR038371">
    <property type="entry name" value="Cu_polyphenol_OxRdtase_sf"/>
</dbReference>
<reference evidence="13" key="1">
    <citation type="journal article" date="2019" name="Int. J. Syst. Evol. Microbiol.">
        <title>The Global Catalogue of Microorganisms (GCM) 10K type strain sequencing project: providing services to taxonomists for standard genome sequencing and annotation.</title>
        <authorList>
            <consortium name="The Broad Institute Genomics Platform"/>
            <consortium name="The Broad Institute Genome Sequencing Center for Infectious Disease"/>
            <person name="Wu L."/>
            <person name="Ma J."/>
        </authorList>
    </citation>
    <scope>NUCLEOTIDE SEQUENCE [LARGE SCALE GENOMIC DNA]</scope>
    <source>
        <strain evidence="13">CCUG 54522</strain>
    </source>
</reference>
<name>A0ABW1LJF6_9ACTN</name>
<comment type="catalytic activity">
    <reaction evidence="11">
        <text>S-methyl-5'-thioadenosine + phosphate = 5-(methylsulfanyl)-alpha-D-ribose 1-phosphate + adenine</text>
        <dbReference type="Rhea" id="RHEA:11852"/>
        <dbReference type="ChEBI" id="CHEBI:16708"/>
        <dbReference type="ChEBI" id="CHEBI:17509"/>
        <dbReference type="ChEBI" id="CHEBI:43474"/>
        <dbReference type="ChEBI" id="CHEBI:58533"/>
        <dbReference type="EC" id="2.4.2.28"/>
    </reaction>
    <physiologicalReaction direction="left-to-right" evidence="11">
        <dbReference type="Rhea" id="RHEA:11853"/>
    </physiologicalReaction>
</comment>
<comment type="catalytic activity">
    <reaction evidence="9">
        <text>adenosine + H2O + H(+) = inosine + NH4(+)</text>
        <dbReference type="Rhea" id="RHEA:24408"/>
        <dbReference type="ChEBI" id="CHEBI:15377"/>
        <dbReference type="ChEBI" id="CHEBI:15378"/>
        <dbReference type="ChEBI" id="CHEBI:16335"/>
        <dbReference type="ChEBI" id="CHEBI:17596"/>
        <dbReference type="ChEBI" id="CHEBI:28938"/>
        <dbReference type="EC" id="3.5.4.4"/>
    </reaction>
    <physiologicalReaction direction="left-to-right" evidence="9">
        <dbReference type="Rhea" id="RHEA:24409"/>
    </physiologicalReaction>
</comment>
<gene>
    <name evidence="12" type="ORF">ACFPYL_11035</name>
</gene>
<protein>
    <submittedName>
        <fullName evidence="12">Polyphenol oxidase family protein</fullName>
    </submittedName>
</protein>
<evidence type="ECO:0000256" key="6">
    <source>
        <dbReference type="ARBA" id="ARBA00022801"/>
    </source>
</evidence>
<evidence type="ECO:0000256" key="2">
    <source>
        <dbReference type="ARBA" id="ARBA00003215"/>
    </source>
</evidence>
<dbReference type="SUPFAM" id="SSF64438">
    <property type="entry name" value="CNF1/YfiH-like putative cysteine hydrolases"/>
    <property type="match status" value="1"/>
</dbReference>
<comment type="catalytic activity">
    <reaction evidence="10">
        <text>adenosine + phosphate = alpha-D-ribose 1-phosphate + adenine</text>
        <dbReference type="Rhea" id="RHEA:27642"/>
        <dbReference type="ChEBI" id="CHEBI:16335"/>
        <dbReference type="ChEBI" id="CHEBI:16708"/>
        <dbReference type="ChEBI" id="CHEBI:43474"/>
        <dbReference type="ChEBI" id="CHEBI:57720"/>
        <dbReference type="EC" id="2.4.2.1"/>
    </reaction>
    <physiologicalReaction direction="left-to-right" evidence="10">
        <dbReference type="Rhea" id="RHEA:27643"/>
    </physiologicalReaction>
</comment>
<keyword evidence="7" id="KW-0862">Zinc</keyword>
<evidence type="ECO:0000256" key="8">
    <source>
        <dbReference type="ARBA" id="ARBA00023008"/>
    </source>
</evidence>
<evidence type="ECO:0000256" key="11">
    <source>
        <dbReference type="ARBA" id="ARBA00049893"/>
    </source>
</evidence>
<proteinExistence type="inferred from homology"/>
<evidence type="ECO:0000256" key="3">
    <source>
        <dbReference type="ARBA" id="ARBA00007353"/>
    </source>
</evidence>
<dbReference type="Proteomes" id="UP001596135">
    <property type="component" value="Unassembled WGS sequence"/>
</dbReference>
<evidence type="ECO:0000256" key="10">
    <source>
        <dbReference type="ARBA" id="ARBA00048968"/>
    </source>
</evidence>